<evidence type="ECO:0000313" key="3">
    <source>
        <dbReference type="EMBL" id="QDV10054.1"/>
    </source>
</evidence>
<dbReference type="PANTHER" id="PTHR30041:SF4">
    <property type="entry name" value="ARSENATE REDUCTASE"/>
    <property type="match status" value="1"/>
</dbReference>
<protein>
    <submittedName>
        <fullName evidence="3">ArsC family protein</fullName>
    </submittedName>
</protein>
<dbReference type="Gene3D" id="3.40.30.10">
    <property type="entry name" value="Glutaredoxin"/>
    <property type="match status" value="1"/>
</dbReference>
<evidence type="ECO:0000256" key="1">
    <source>
        <dbReference type="ARBA" id="ARBA00007198"/>
    </source>
</evidence>
<dbReference type="InterPro" id="IPR036249">
    <property type="entry name" value="Thioredoxin-like_sf"/>
</dbReference>
<comment type="similarity">
    <text evidence="1 2">Belongs to the ArsC family.</text>
</comment>
<dbReference type="AlphaFoldDB" id="A0A518F147"/>
<dbReference type="PROSITE" id="PS51353">
    <property type="entry name" value="ARSC"/>
    <property type="match status" value="1"/>
</dbReference>
<dbReference type="RefSeq" id="WP_145205572.1">
    <property type="nucleotide sequence ID" value="NZ_CP036434.1"/>
</dbReference>
<proteinExistence type="inferred from homology"/>
<evidence type="ECO:0000256" key="2">
    <source>
        <dbReference type="PROSITE-ProRule" id="PRU01282"/>
    </source>
</evidence>
<organism evidence="3 4">
    <name type="scientific">Saltatorellus ferox</name>
    <dbReference type="NCBI Taxonomy" id="2528018"/>
    <lineage>
        <taxon>Bacteria</taxon>
        <taxon>Pseudomonadati</taxon>
        <taxon>Planctomycetota</taxon>
        <taxon>Planctomycetia</taxon>
        <taxon>Planctomycetia incertae sedis</taxon>
        <taxon>Saltatorellus</taxon>
    </lineage>
</organism>
<dbReference type="Proteomes" id="UP000320390">
    <property type="component" value="Chromosome"/>
</dbReference>
<keyword evidence="4" id="KW-1185">Reference proteome</keyword>
<dbReference type="PANTHER" id="PTHR30041">
    <property type="entry name" value="ARSENATE REDUCTASE"/>
    <property type="match status" value="1"/>
</dbReference>
<dbReference type="OrthoDB" id="9808142at2"/>
<name>A0A518F147_9BACT</name>
<evidence type="ECO:0000313" key="4">
    <source>
        <dbReference type="Proteomes" id="UP000320390"/>
    </source>
</evidence>
<reference evidence="3 4" key="1">
    <citation type="submission" date="2019-02" db="EMBL/GenBank/DDBJ databases">
        <title>Deep-cultivation of Planctomycetes and their phenomic and genomic characterization uncovers novel biology.</title>
        <authorList>
            <person name="Wiegand S."/>
            <person name="Jogler M."/>
            <person name="Boedeker C."/>
            <person name="Pinto D."/>
            <person name="Vollmers J."/>
            <person name="Rivas-Marin E."/>
            <person name="Kohn T."/>
            <person name="Peeters S.H."/>
            <person name="Heuer A."/>
            <person name="Rast P."/>
            <person name="Oberbeckmann S."/>
            <person name="Bunk B."/>
            <person name="Jeske O."/>
            <person name="Meyerdierks A."/>
            <person name="Storesund J.E."/>
            <person name="Kallscheuer N."/>
            <person name="Luecker S."/>
            <person name="Lage O.M."/>
            <person name="Pohl T."/>
            <person name="Merkel B.J."/>
            <person name="Hornburger P."/>
            <person name="Mueller R.-W."/>
            <person name="Bruemmer F."/>
            <person name="Labrenz M."/>
            <person name="Spormann A.M."/>
            <person name="Op den Camp H."/>
            <person name="Overmann J."/>
            <person name="Amann R."/>
            <person name="Jetten M.S.M."/>
            <person name="Mascher T."/>
            <person name="Medema M.H."/>
            <person name="Devos D.P."/>
            <person name="Kaster A.-K."/>
            <person name="Ovreas L."/>
            <person name="Rohde M."/>
            <person name="Galperin M.Y."/>
            <person name="Jogler C."/>
        </authorList>
    </citation>
    <scope>NUCLEOTIDE SEQUENCE [LARGE SCALE GENOMIC DNA]</scope>
    <source>
        <strain evidence="3 4">Poly30</strain>
    </source>
</reference>
<gene>
    <name evidence="3" type="ORF">Poly30_56160</name>
</gene>
<dbReference type="EMBL" id="CP036434">
    <property type="protein sequence ID" value="QDV10054.1"/>
    <property type="molecule type" value="Genomic_DNA"/>
</dbReference>
<sequence>MLDEHGVDYRYREYREEPFDEDELRSILDLLGLEPHELLRPKESAAAGLDASTPPTRILSAMADDPTLVQRPILTNGQRAILARPADLLIPFLAADGPANRAARRPST</sequence>
<accession>A0A518F147</accession>
<dbReference type="InterPro" id="IPR006660">
    <property type="entry name" value="Arsenate_reductase-like"/>
</dbReference>
<dbReference type="SUPFAM" id="SSF52833">
    <property type="entry name" value="Thioredoxin-like"/>
    <property type="match status" value="1"/>
</dbReference>